<evidence type="ECO:0000259" key="13">
    <source>
        <dbReference type="PROSITE" id="PS50011"/>
    </source>
</evidence>
<comment type="catalytic activity">
    <reaction evidence="10">
        <text>L-threonyl-[protein] + ATP = O-phospho-L-threonyl-[protein] + ADP + H(+)</text>
        <dbReference type="Rhea" id="RHEA:46608"/>
        <dbReference type="Rhea" id="RHEA-COMP:11060"/>
        <dbReference type="Rhea" id="RHEA-COMP:11605"/>
        <dbReference type="ChEBI" id="CHEBI:15378"/>
        <dbReference type="ChEBI" id="CHEBI:30013"/>
        <dbReference type="ChEBI" id="CHEBI:30616"/>
        <dbReference type="ChEBI" id="CHEBI:61977"/>
        <dbReference type="ChEBI" id="CHEBI:456216"/>
        <dbReference type="EC" id="2.7.11.1"/>
    </reaction>
</comment>
<accession>A0A178CFF8</accession>
<comment type="subcellular location">
    <subcellularLocation>
        <location evidence="2">Chromosome</location>
        <location evidence="2">Telomere</location>
    </subcellularLocation>
</comment>
<dbReference type="GO" id="GO:0004674">
    <property type="term" value="F:protein serine/threonine kinase activity"/>
    <property type="evidence" value="ECO:0007669"/>
    <property type="project" value="UniProtKB-EC"/>
</dbReference>
<evidence type="ECO:0000256" key="4">
    <source>
        <dbReference type="ARBA" id="ARBA00012513"/>
    </source>
</evidence>
<evidence type="ECO:0000256" key="8">
    <source>
        <dbReference type="ARBA" id="ARBA00030980"/>
    </source>
</evidence>
<dbReference type="RefSeq" id="XP_022495963.1">
    <property type="nucleotide sequence ID" value="XM_022648071.1"/>
</dbReference>
<evidence type="ECO:0000256" key="9">
    <source>
        <dbReference type="ARBA" id="ARBA00033194"/>
    </source>
</evidence>
<dbReference type="InterPro" id="IPR011009">
    <property type="entry name" value="Kinase-like_dom_sf"/>
</dbReference>
<name>A0A178CFF8_9EURO</name>
<feature type="region of interest" description="Disordered" evidence="12">
    <location>
        <begin position="1"/>
        <end position="20"/>
    </location>
</feature>
<comment type="subunit">
    <text evidence="3">Component of the EKC/KEOPS complex composed of at least BUD32, CGI121, GON7, KAE1 and PCC1; the whole complex dimerizes.</text>
</comment>
<feature type="domain" description="Protein kinase" evidence="13">
    <location>
        <begin position="36"/>
        <end position="313"/>
    </location>
</feature>
<dbReference type="AlphaFoldDB" id="A0A178CFF8"/>
<protein>
    <recommendedName>
        <fullName evidence="6">EKC/KEOPS complex subunit BUD32</fullName>
        <ecNumber evidence="4">2.7.11.1</ecNumber>
    </recommendedName>
    <alternativeName>
        <fullName evidence="8 9">Atypical Serine/threonine protein kinase BUD32</fullName>
    </alternativeName>
    <alternativeName>
        <fullName evidence="5">EKC/KEOPS complex subunit bud32</fullName>
    </alternativeName>
</protein>
<dbReference type="GeneID" id="34593199"/>
<keyword evidence="7" id="KW-0779">Telomere</keyword>
<organism evidence="14 15">
    <name type="scientific">Fonsecaea nubica</name>
    <dbReference type="NCBI Taxonomy" id="856822"/>
    <lineage>
        <taxon>Eukaryota</taxon>
        <taxon>Fungi</taxon>
        <taxon>Dikarya</taxon>
        <taxon>Ascomycota</taxon>
        <taxon>Pezizomycotina</taxon>
        <taxon>Eurotiomycetes</taxon>
        <taxon>Chaetothyriomycetidae</taxon>
        <taxon>Chaetothyriales</taxon>
        <taxon>Herpotrichiellaceae</taxon>
        <taxon>Fonsecaea</taxon>
    </lineage>
</organism>
<keyword evidence="7" id="KW-0158">Chromosome</keyword>
<gene>
    <name evidence="14" type="ORF">AYO20_09802</name>
</gene>
<dbReference type="PROSITE" id="PS00109">
    <property type="entry name" value="PROTEIN_KINASE_TYR"/>
    <property type="match status" value="1"/>
</dbReference>
<evidence type="ECO:0000256" key="6">
    <source>
        <dbReference type="ARBA" id="ARBA00019973"/>
    </source>
</evidence>
<dbReference type="InterPro" id="IPR000719">
    <property type="entry name" value="Prot_kinase_dom"/>
</dbReference>
<dbReference type="PROSITE" id="PS50011">
    <property type="entry name" value="PROTEIN_KINASE_DOM"/>
    <property type="match status" value="1"/>
</dbReference>
<dbReference type="CDD" id="cd14016">
    <property type="entry name" value="STKc_CK1"/>
    <property type="match status" value="1"/>
</dbReference>
<dbReference type="SUPFAM" id="SSF56112">
    <property type="entry name" value="Protein kinase-like (PK-like)"/>
    <property type="match status" value="1"/>
</dbReference>
<evidence type="ECO:0000313" key="15">
    <source>
        <dbReference type="Proteomes" id="UP000185904"/>
    </source>
</evidence>
<dbReference type="EMBL" id="LVCJ01000095">
    <property type="protein sequence ID" value="OAL27451.1"/>
    <property type="molecule type" value="Genomic_DNA"/>
</dbReference>
<keyword evidence="15" id="KW-1185">Reference proteome</keyword>
<dbReference type="GO" id="GO:0005524">
    <property type="term" value="F:ATP binding"/>
    <property type="evidence" value="ECO:0007669"/>
    <property type="project" value="InterPro"/>
</dbReference>
<dbReference type="EC" id="2.7.11.1" evidence="4"/>
<evidence type="ECO:0000256" key="5">
    <source>
        <dbReference type="ARBA" id="ARBA00013948"/>
    </source>
</evidence>
<feature type="compositionally biased region" description="Polar residues" evidence="12">
    <location>
        <begin position="1"/>
        <end position="10"/>
    </location>
</feature>
<dbReference type="PANTHER" id="PTHR11909">
    <property type="entry name" value="CASEIN KINASE-RELATED"/>
    <property type="match status" value="1"/>
</dbReference>
<evidence type="ECO:0000256" key="11">
    <source>
        <dbReference type="ARBA" id="ARBA00048679"/>
    </source>
</evidence>
<evidence type="ECO:0000256" key="1">
    <source>
        <dbReference type="ARBA" id="ARBA00003747"/>
    </source>
</evidence>
<dbReference type="InterPro" id="IPR050235">
    <property type="entry name" value="CK1_Ser-Thr_kinase"/>
</dbReference>
<feature type="compositionally biased region" description="Low complexity" evidence="12">
    <location>
        <begin position="11"/>
        <end position="20"/>
    </location>
</feature>
<evidence type="ECO:0000256" key="2">
    <source>
        <dbReference type="ARBA" id="ARBA00004574"/>
    </source>
</evidence>
<comment type="caution">
    <text evidence="14">The sequence shown here is derived from an EMBL/GenBank/DDBJ whole genome shotgun (WGS) entry which is preliminary data.</text>
</comment>
<evidence type="ECO:0000256" key="12">
    <source>
        <dbReference type="SAM" id="MobiDB-lite"/>
    </source>
</evidence>
<evidence type="ECO:0000256" key="3">
    <source>
        <dbReference type="ARBA" id="ARBA00011534"/>
    </source>
</evidence>
<evidence type="ECO:0000256" key="7">
    <source>
        <dbReference type="ARBA" id="ARBA00022895"/>
    </source>
</evidence>
<dbReference type="InterPro" id="IPR008266">
    <property type="entry name" value="Tyr_kinase_AS"/>
</dbReference>
<sequence length="358" mass="40105">MASASNEMSHSSGNNDGSGSDLFVKRVQEIRIGDKYQLMRKLGGGGCGQVYLGRDLDTGREVAIKLEHCMSRPQLLKNEVNVYHDMAGKIGFPQLHWDGDVDEFKVLVLELLGPSLEDLLRYCGGRFSLKTTLLLADQLLQRLEVLHSHHYLHSDITPRNFLLGRGHRGNVVHVADFGLTFPHNHPSNGSSCPATHLRQIPLTHLVGTANYASINGHQGGPESACDELESLGYVLVYLAKGRLPWQHIQAQPIFVVDQHPSLRISFMKSTMSAEELCEGLPDEFAMYMNYVHGLEERDQPDYRHLRRLFDNLFRRQGFESDNVFDWTRLEFLRLEAAADTGPSTVPGVMDGSREGTAI</sequence>
<evidence type="ECO:0000313" key="14">
    <source>
        <dbReference type="EMBL" id="OAL27451.1"/>
    </source>
</evidence>
<comment type="function">
    <text evidence="1">Component of the EKC/KEOPS complex that is required for the formation of a threonylcarbamoyl group on adenosine at position 37 (t(6)A37) in tRNAs that read codons beginning with adenine. The complex is probably involved in the transfer of the threonylcarbamoyl moiety of threonylcarbamoyl-AMP (TC-AMP) to the N6 group of A37. BUD32 has ATPase activity in the context of the EKC/KEOPS complex and likely plays a supporting role to the catalytic subunit KAE1. The EKC/KEOPS complex also promotes both telomere uncapping and telomere elongation. The complex is required for efficient recruitment of transcriptional coactivators.</text>
</comment>
<dbReference type="Gene3D" id="1.10.510.10">
    <property type="entry name" value="Transferase(Phosphotransferase) domain 1"/>
    <property type="match status" value="1"/>
</dbReference>
<dbReference type="OrthoDB" id="5800476at2759"/>
<dbReference type="Proteomes" id="UP000185904">
    <property type="component" value="Unassembled WGS sequence"/>
</dbReference>
<comment type="catalytic activity">
    <reaction evidence="11">
        <text>L-seryl-[protein] + ATP = O-phospho-L-seryl-[protein] + ADP + H(+)</text>
        <dbReference type="Rhea" id="RHEA:17989"/>
        <dbReference type="Rhea" id="RHEA-COMP:9863"/>
        <dbReference type="Rhea" id="RHEA-COMP:11604"/>
        <dbReference type="ChEBI" id="CHEBI:15378"/>
        <dbReference type="ChEBI" id="CHEBI:29999"/>
        <dbReference type="ChEBI" id="CHEBI:30616"/>
        <dbReference type="ChEBI" id="CHEBI:83421"/>
        <dbReference type="ChEBI" id="CHEBI:456216"/>
        <dbReference type="EC" id="2.7.11.1"/>
    </reaction>
</comment>
<evidence type="ECO:0000256" key="10">
    <source>
        <dbReference type="ARBA" id="ARBA00047899"/>
    </source>
</evidence>
<dbReference type="GO" id="GO:0000781">
    <property type="term" value="C:chromosome, telomeric region"/>
    <property type="evidence" value="ECO:0007669"/>
    <property type="project" value="UniProtKB-SubCell"/>
</dbReference>
<proteinExistence type="predicted"/>
<dbReference type="Pfam" id="PF00069">
    <property type="entry name" value="Pkinase"/>
    <property type="match status" value="1"/>
</dbReference>
<reference evidence="14 15" key="1">
    <citation type="submission" date="2016-03" db="EMBL/GenBank/DDBJ databases">
        <title>The draft genome sequence of Fonsecaea nubica causative agent of cutaneous subcutaneous infection in human host.</title>
        <authorList>
            <person name="Costa F."/>
            <person name="Sybren D.H."/>
            <person name="Raittz R.T."/>
            <person name="Weiss V.A."/>
            <person name="Leao A.C."/>
            <person name="Gomes R."/>
            <person name="De Souza E.M."/>
            <person name="Pedrosa F.O."/>
            <person name="Steffens M.B."/>
            <person name="Bombassaro A."/>
            <person name="Tadra-Sfeir M.Z."/>
            <person name="Moreno L.F."/>
            <person name="Najafzadeh M.J."/>
            <person name="Felipe M.S."/>
            <person name="Teixeira M."/>
            <person name="Sun J."/>
            <person name="Xi L."/>
            <person name="Castro M.A."/>
            <person name="Vicente V.A."/>
        </authorList>
    </citation>
    <scope>NUCLEOTIDE SEQUENCE [LARGE SCALE GENOMIC DNA]</scope>
    <source>
        <strain evidence="14 15">CBS 269.64</strain>
    </source>
</reference>